<dbReference type="InterPro" id="IPR020323">
    <property type="entry name" value="DUF2716"/>
</dbReference>
<proteinExistence type="predicted"/>
<reference evidence="2" key="1">
    <citation type="submission" date="2016-09" db="EMBL/GenBank/DDBJ databases">
        <authorList>
            <person name="Gulvik C.A."/>
        </authorList>
    </citation>
    <scope>NUCLEOTIDE SEQUENCE [LARGE SCALE GENOMIC DNA]</scope>
    <source>
        <strain evidence="2">LMG 8895</strain>
    </source>
</reference>
<keyword evidence="2" id="KW-1185">Reference proteome</keyword>
<gene>
    <name evidence="1" type="ORF">BCR25_08260</name>
</gene>
<comment type="caution">
    <text evidence="1">The sequence shown here is derived from an EMBL/GenBank/DDBJ whole genome shotgun (WGS) entry which is preliminary data.</text>
</comment>
<organism evidence="1 2">
    <name type="scientific">Enterococcus termitis</name>
    <dbReference type="NCBI Taxonomy" id="332950"/>
    <lineage>
        <taxon>Bacteria</taxon>
        <taxon>Bacillati</taxon>
        <taxon>Bacillota</taxon>
        <taxon>Bacilli</taxon>
        <taxon>Lactobacillales</taxon>
        <taxon>Enterococcaceae</taxon>
        <taxon>Enterococcus</taxon>
    </lineage>
</organism>
<dbReference type="Proteomes" id="UP000095094">
    <property type="component" value="Unassembled WGS sequence"/>
</dbReference>
<dbReference type="RefSeq" id="WP_069664479.1">
    <property type="nucleotide sequence ID" value="NZ_JBHUJJ010000001.1"/>
</dbReference>
<protein>
    <recommendedName>
        <fullName evidence="3">DUF2716 domain-containing protein</fullName>
    </recommendedName>
</protein>
<dbReference type="EMBL" id="MIJY01000043">
    <property type="protein sequence ID" value="OEG10698.1"/>
    <property type="molecule type" value="Genomic_DNA"/>
</dbReference>
<dbReference type="Pfam" id="PF10898">
    <property type="entry name" value="DUF2716"/>
    <property type="match status" value="1"/>
</dbReference>
<evidence type="ECO:0008006" key="3">
    <source>
        <dbReference type="Google" id="ProtNLM"/>
    </source>
</evidence>
<sequence length="177" mass="21213">MKNKKWKILSKIESQNIWSKVYKEFDFQPRFETEGDVYFINQSYDLYDCSEAAYIADTNINWSVTIQNIFLKSLNKGQKKIYALTWKHNDFIYDPSIKIESQNPLSEDNTVLKNNGDIYYLPRFYPDGEYYIFIAKDFSWGYLTDPWRKHIFVFGDPLKRIFRKESSILKFNLISSN</sequence>
<accession>A0A1E5GDA9</accession>
<evidence type="ECO:0000313" key="2">
    <source>
        <dbReference type="Proteomes" id="UP000095094"/>
    </source>
</evidence>
<name>A0A1E5GDA9_9ENTE</name>
<dbReference type="AlphaFoldDB" id="A0A1E5GDA9"/>
<evidence type="ECO:0000313" key="1">
    <source>
        <dbReference type="EMBL" id="OEG10698.1"/>
    </source>
</evidence>